<sequence length="152" mass="17491">MRLSKDNNRVAILTCTHVVRPPYLSAAQKKSKTKHREEVIALGTIGFNNGLTAMMGVIRDLYRSIEAWNWSVDRLGKFQKATLSQRNAMSIWIWWRRQQRRFKWLTCSTTRSSSSTAPSNSARLDLSSTQRRLRFRSSPTNLLTTGPRLGSY</sequence>
<protein>
    <submittedName>
        <fullName evidence="1">Unplaced genomic scaffold K443scaffold_84, whole genome shotgun sequence</fullName>
    </submittedName>
</protein>
<dbReference type="Proteomes" id="UP000054477">
    <property type="component" value="Unassembled WGS sequence"/>
</dbReference>
<proteinExistence type="predicted"/>
<dbReference type="AlphaFoldDB" id="A0A0C9X6Q9"/>
<name>A0A0C9X6Q9_9AGAR</name>
<dbReference type="HOGENOM" id="CLU_1722668_0_0_1"/>
<dbReference type="EMBL" id="KN838619">
    <property type="protein sequence ID" value="KIK00756.1"/>
    <property type="molecule type" value="Genomic_DNA"/>
</dbReference>
<keyword evidence="2" id="KW-1185">Reference proteome</keyword>
<gene>
    <name evidence="1" type="ORF">K443DRAFT_664397</name>
</gene>
<accession>A0A0C9X6Q9</accession>
<organism evidence="1 2">
    <name type="scientific">Laccaria amethystina LaAM-08-1</name>
    <dbReference type="NCBI Taxonomy" id="1095629"/>
    <lineage>
        <taxon>Eukaryota</taxon>
        <taxon>Fungi</taxon>
        <taxon>Dikarya</taxon>
        <taxon>Basidiomycota</taxon>
        <taxon>Agaricomycotina</taxon>
        <taxon>Agaricomycetes</taxon>
        <taxon>Agaricomycetidae</taxon>
        <taxon>Agaricales</taxon>
        <taxon>Agaricineae</taxon>
        <taxon>Hydnangiaceae</taxon>
        <taxon>Laccaria</taxon>
    </lineage>
</organism>
<reference evidence="1 2" key="1">
    <citation type="submission" date="2014-04" db="EMBL/GenBank/DDBJ databases">
        <authorList>
            <consortium name="DOE Joint Genome Institute"/>
            <person name="Kuo A."/>
            <person name="Kohler A."/>
            <person name="Nagy L.G."/>
            <person name="Floudas D."/>
            <person name="Copeland A."/>
            <person name="Barry K.W."/>
            <person name="Cichocki N."/>
            <person name="Veneault-Fourrey C."/>
            <person name="LaButti K."/>
            <person name="Lindquist E.A."/>
            <person name="Lipzen A."/>
            <person name="Lundell T."/>
            <person name="Morin E."/>
            <person name="Murat C."/>
            <person name="Sun H."/>
            <person name="Tunlid A."/>
            <person name="Henrissat B."/>
            <person name="Grigoriev I.V."/>
            <person name="Hibbett D.S."/>
            <person name="Martin F."/>
            <person name="Nordberg H.P."/>
            <person name="Cantor M.N."/>
            <person name="Hua S.X."/>
        </authorList>
    </citation>
    <scope>NUCLEOTIDE SEQUENCE [LARGE SCALE GENOMIC DNA]</scope>
    <source>
        <strain evidence="1 2">LaAM-08-1</strain>
    </source>
</reference>
<dbReference type="OrthoDB" id="5424209at2759"/>
<evidence type="ECO:0000313" key="1">
    <source>
        <dbReference type="EMBL" id="KIK00756.1"/>
    </source>
</evidence>
<evidence type="ECO:0000313" key="2">
    <source>
        <dbReference type="Proteomes" id="UP000054477"/>
    </source>
</evidence>
<reference evidence="2" key="2">
    <citation type="submission" date="2015-01" db="EMBL/GenBank/DDBJ databases">
        <title>Evolutionary Origins and Diversification of the Mycorrhizal Mutualists.</title>
        <authorList>
            <consortium name="DOE Joint Genome Institute"/>
            <consortium name="Mycorrhizal Genomics Consortium"/>
            <person name="Kohler A."/>
            <person name="Kuo A."/>
            <person name="Nagy L.G."/>
            <person name="Floudas D."/>
            <person name="Copeland A."/>
            <person name="Barry K.W."/>
            <person name="Cichocki N."/>
            <person name="Veneault-Fourrey C."/>
            <person name="LaButti K."/>
            <person name="Lindquist E.A."/>
            <person name="Lipzen A."/>
            <person name="Lundell T."/>
            <person name="Morin E."/>
            <person name="Murat C."/>
            <person name="Riley R."/>
            <person name="Ohm R."/>
            <person name="Sun H."/>
            <person name="Tunlid A."/>
            <person name="Henrissat B."/>
            <person name="Grigoriev I.V."/>
            <person name="Hibbett D.S."/>
            <person name="Martin F."/>
        </authorList>
    </citation>
    <scope>NUCLEOTIDE SEQUENCE [LARGE SCALE GENOMIC DNA]</scope>
    <source>
        <strain evidence="2">LaAM-08-1</strain>
    </source>
</reference>